<dbReference type="STRING" id="1217970.SAMN05444002_3355"/>
<dbReference type="EC" id="2.4.99.28" evidence="11"/>
<dbReference type="RefSeq" id="WP_074257266.1">
    <property type="nucleotide sequence ID" value="NZ_FSRL01000001.1"/>
</dbReference>
<dbReference type="AlphaFoldDB" id="A0A1N6HGN9"/>
<keyword evidence="3 11" id="KW-0328">Glycosyltransferase</keyword>
<comment type="pathway">
    <text evidence="11">Cell wall biogenesis; peptidoglycan biosynthesis.</text>
</comment>
<evidence type="ECO:0000256" key="1">
    <source>
        <dbReference type="ARBA" id="ARBA00022475"/>
    </source>
</evidence>
<keyword evidence="10 11" id="KW-0961">Cell wall biogenesis/degradation</keyword>
<dbReference type="InterPro" id="IPR001264">
    <property type="entry name" value="Glyco_trans_51"/>
</dbReference>
<feature type="transmembrane region" description="Helical" evidence="11">
    <location>
        <begin position="35"/>
        <end position="56"/>
    </location>
</feature>
<keyword evidence="5 11" id="KW-0812">Transmembrane</keyword>
<sequence length="248" mass="27120">MARASTAKKGTGKGRKAKAQPPAVRRAWRWFLRRLALVCAVPVVLLLLLVLLYSFVDPPTTHTIWSEKRRLGAVDHQWIGIEEVSPAAVRAVVAAEDANYCLHWGFDVDAIRDALEDGGTRGASTISQQTVKNVFLWQGRSWLRKALEALITPAAEAVWTKRRMLEIYLNIAEFDEGVFGIEAASHHYFGVPPGKLTPMQGALLAGVLPNPKERSASRPSGTQRKRAARIADGAATIAADGRAACFED</sequence>
<evidence type="ECO:0000256" key="6">
    <source>
        <dbReference type="ARBA" id="ARBA00022960"/>
    </source>
</evidence>
<dbReference type="GO" id="GO:0009252">
    <property type="term" value="P:peptidoglycan biosynthetic process"/>
    <property type="evidence" value="ECO:0007669"/>
    <property type="project" value="UniProtKB-UniRule"/>
</dbReference>
<comment type="catalytic activity">
    <reaction evidence="11">
        <text>[GlcNAc-(1-&gt;4)-Mur2Ac(oyl-L-Ala-gamma-D-Glu-L-Lys-D-Ala-D-Ala)](n)-di-trans,octa-cis-undecaprenyl diphosphate + beta-D-GlcNAc-(1-&gt;4)-Mur2Ac(oyl-L-Ala-gamma-D-Glu-L-Lys-D-Ala-D-Ala)-di-trans,octa-cis-undecaprenyl diphosphate = [GlcNAc-(1-&gt;4)-Mur2Ac(oyl-L-Ala-gamma-D-Glu-L-Lys-D-Ala-D-Ala)](n+1)-di-trans,octa-cis-undecaprenyl diphosphate + di-trans,octa-cis-undecaprenyl diphosphate + H(+)</text>
        <dbReference type="Rhea" id="RHEA:23708"/>
        <dbReference type="Rhea" id="RHEA-COMP:9602"/>
        <dbReference type="Rhea" id="RHEA-COMP:9603"/>
        <dbReference type="ChEBI" id="CHEBI:15378"/>
        <dbReference type="ChEBI" id="CHEBI:58405"/>
        <dbReference type="ChEBI" id="CHEBI:60033"/>
        <dbReference type="ChEBI" id="CHEBI:78435"/>
        <dbReference type="EC" id="2.4.99.28"/>
    </reaction>
</comment>
<dbReference type="Pfam" id="PF00912">
    <property type="entry name" value="Transgly"/>
    <property type="match status" value="1"/>
</dbReference>
<evidence type="ECO:0000256" key="9">
    <source>
        <dbReference type="ARBA" id="ARBA00023136"/>
    </source>
</evidence>
<dbReference type="PANTHER" id="PTHR30400">
    <property type="entry name" value="MONOFUNCTIONAL BIOSYNTHETIC PEPTIDOGLYCAN TRANSGLYCOSYLASE"/>
    <property type="match status" value="1"/>
</dbReference>
<accession>A0A1N6HGN9</accession>
<dbReference type="OrthoDB" id="9766909at2"/>
<dbReference type="GO" id="GO:0009274">
    <property type="term" value="C:peptidoglycan-based cell wall"/>
    <property type="evidence" value="ECO:0007669"/>
    <property type="project" value="InterPro"/>
</dbReference>
<dbReference type="GO" id="GO:0071555">
    <property type="term" value="P:cell wall organization"/>
    <property type="evidence" value="ECO:0007669"/>
    <property type="project" value="UniProtKB-KW"/>
</dbReference>
<keyword evidence="8 11" id="KW-1133">Transmembrane helix</keyword>
<proteinExistence type="inferred from homology"/>
<evidence type="ECO:0000256" key="11">
    <source>
        <dbReference type="HAMAP-Rule" id="MF_00766"/>
    </source>
</evidence>
<keyword evidence="7 11" id="KW-0573">Peptidoglycan synthesis</keyword>
<dbReference type="InterPro" id="IPR023346">
    <property type="entry name" value="Lysozyme-like_dom_sf"/>
</dbReference>
<comment type="subcellular location">
    <subcellularLocation>
        <location evidence="11">Cell inner membrane</location>
        <topology evidence="11">Single-pass membrane protein</topology>
    </subcellularLocation>
</comment>
<keyword evidence="2 11" id="KW-0997">Cell inner membrane</keyword>
<dbReference type="HAMAP" id="MF_00766">
    <property type="entry name" value="PGT_MtgA"/>
    <property type="match status" value="1"/>
</dbReference>
<keyword evidence="15" id="KW-1185">Reference proteome</keyword>
<dbReference type="SUPFAM" id="SSF53955">
    <property type="entry name" value="Lysozyme-like"/>
    <property type="match status" value="1"/>
</dbReference>
<keyword evidence="4 11" id="KW-0808">Transferase</keyword>
<keyword evidence="6 11" id="KW-0133">Cell shape</keyword>
<dbReference type="PANTHER" id="PTHR30400:SF0">
    <property type="entry name" value="BIOSYNTHETIC PEPTIDOGLYCAN TRANSGLYCOSYLASE"/>
    <property type="match status" value="1"/>
</dbReference>
<evidence type="ECO:0000256" key="5">
    <source>
        <dbReference type="ARBA" id="ARBA00022692"/>
    </source>
</evidence>
<gene>
    <name evidence="11" type="primary">mtgA</name>
    <name evidence="14" type="ORF">SAMN05444002_3355</name>
</gene>
<dbReference type="InterPro" id="IPR011812">
    <property type="entry name" value="Pep_trsgly"/>
</dbReference>
<evidence type="ECO:0000256" key="2">
    <source>
        <dbReference type="ARBA" id="ARBA00022519"/>
    </source>
</evidence>
<dbReference type="GO" id="GO:0008955">
    <property type="term" value="F:peptidoglycan glycosyltransferase activity"/>
    <property type="evidence" value="ECO:0007669"/>
    <property type="project" value="UniProtKB-UniRule"/>
</dbReference>
<dbReference type="GO" id="GO:0008360">
    <property type="term" value="P:regulation of cell shape"/>
    <property type="evidence" value="ECO:0007669"/>
    <property type="project" value="UniProtKB-KW"/>
</dbReference>
<dbReference type="EMBL" id="FSRL01000001">
    <property type="protein sequence ID" value="SIO18897.1"/>
    <property type="molecule type" value="Genomic_DNA"/>
</dbReference>
<evidence type="ECO:0000256" key="3">
    <source>
        <dbReference type="ARBA" id="ARBA00022676"/>
    </source>
</evidence>
<dbReference type="Gene3D" id="1.10.3810.10">
    <property type="entry name" value="Biosynthetic peptidoglycan transglycosylase-like"/>
    <property type="match status" value="1"/>
</dbReference>
<evidence type="ECO:0000256" key="12">
    <source>
        <dbReference type="SAM" id="MobiDB-lite"/>
    </source>
</evidence>
<dbReference type="UniPathway" id="UPA00219"/>
<evidence type="ECO:0000313" key="15">
    <source>
        <dbReference type="Proteomes" id="UP000184932"/>
    </source>
</evidence>
<evidence type="ECO:0000256" key="10">
    <source>
        <dbReference type="ARBA" id="ARBA00023316"/>
    </source>
</evidence>
<evidence type="ECO:0000256" key="4">
    <source>
        <dbReference type="ARBA" id="ARBA00022679"/>
    </source>
</evidence>
<comment type="function">
    <text evidence="11">Peptidoglycan polymerase that catalyzes glycan chain elongation from lipid-linked precursors.</text>
</comment>
<evidence type="ECO:0000259" key="13">
    <source>
        <dbReference type="Pfam" id="PF00912"/>
    </source>
</evidence>
<dbReference type="Proteomes" id="UP000184932">
    <property type="component" value="Unassembled WGS sequence"/>
</dbReference>
<dbReference type="NCBIfam" id="TIGR02070">
    <property type="entry name" value="mono_pep_trsgly"/>
    <property type="match status" value="1"/>
</dbReference>
<evidence type="ECO:0000256" key="8">
    <source>
        <dbReference type="ARBA" id="ARBA00022989"/>
    </source>
</evidence>
<dbReference type="InterPro" id="IPR036950">
    <property type="entry name" value="PBP_transglycosylase"/>
</dbReference>
<comment type="similarity">
    <text evidence="11">Belongs to the glycosyltransferase 51 family.</text>
</comment>
<feature type="region of interest" description="Disordered" evidence="12">
    <location>
        <begin position="1"/>
        <end position="20"/>
    </location>
</feature>
<protein>
    <recommendedName>
        <fullName evidence="11">Biosynthetic peptidoglycan transglycosylase</fullName>
        <ecNumber evidence="11">2.4.99.28</ecNumber>
    </recommendedName>
    <alternativeName>
        <fullName evidence="11">Glycan polymerase</fullName>
    </alternativeName>
    <alternativeName>
        <fullName evidence="11">Peptidoglycan glycosyltransferase MtgA</fullName>
        <shortName evidence="11">PGT</shortName>
    </alternativeName>
</protein>
<keyword evidence="1 11" id="KW-1003">Cell membrane</keyword>
<dbReference type="GO" id="GO:0005886">
    <property type="term" value="C:plasma membrane"/>
    <property type="evidence" value="ECO:0007669"/>
    <property type="project" value="UniProtKB-SubCell"/>
</dbReference>
<keyword evidence="9 11" id="KW-0472">Membrane</keyword>
<evidence type="ECO:0000256" key="7">
    <source>
        <dbReference type="ARBA" id="ARBA00022984"/>
    </source>
</evidence>
<feature type="domain" description="Glycosyl transferase family 51" evidence="13">
    <location>
        <begin position="73"/>
        <end position="232"/>
    </location>
</feature>
<evidence type="ECO:0000313" key="14">
    <source>
        <dbReference type="EMBL" id="SIO18897.1"/>
    </source>
</evidence>
<organism evidence="14 15">
    <name type="scientific">Vannielia litorea</name>
    <dbReference type="NCBI Taxonomy" id="1217970"/>
    <lineage>
        <taxon>Bacteria</taxon>
        <taxon>Pseudomonadati</taxon>
        <taxon>Pseudomonadota</taxon>
        <taxon>Alphaproteobacteria</taxon>
        <taxon>Rhodobacterales</taxon>
        <taxon>Paracoccaceae</taxon>
        <taxon>Vannielia</taxon>
    </lineage>
</organism>
<dbReference type="GO" id="GO:0016763">
    <property type="term" value="F:pentosyltransferase activity"/>
    <property type="evidence" value="ECO:0007669"/>
    <property type="project" value="InterPro"/>
</dbReference>
<reference evidence="15" key="1">
    <citation type="submission" date="2016-11" db="EMBL/GenBank/DDBJ databases">
        <authorList>
            <person name="Varghese N."/>
            <person name="Submissions S."/>
        </authorList>
    </citation>
    <scope>NUCLEOTIDE SEQUENCE [LARGE SCALE GENOMIC DNA]</scope>
    <source>
        <strain evidence="15">DSM 29440</strain>
    </source>
</reference>
<name>A0A1N6HGN9_9RHOB</name>